<keyword evidence="14" id="KW-1185">Reference proteome</keyword>
<keyword evidence="7" id="KW-0406">Ion transport</keyword>
<dbReference type="InterPro" id="IPR002299">
    <property type="entry name" value="Porin_Neis"/>
</dbReference>
<accession>Q13FP7</accession>
<dbReference type="KEGG" id="bxe:Bxe_C1232"/>
<dbReference type="CDD" id="cd00342">
    <property type="entry name" value="gram_neg_porins"/>
    <property type="match status" value="1"/>
</dbReference>
<evidence type="ECO:0000313" key="14">
    <source>
        <dbReference type="Proteomes" id="UP000001817"/>
    </source>
</evidence>
<evidence type="ECO:0000259" key="12">
    <source>
        <dbReference type="Pfam" id="PF13609"/>
    </source>
</evidence>
<dbReference type="EMBL" id="CP000272">
    <property type="protein sequence ID" value="ABE37092.1"/>
    <property type="molecule type" value="Genomic_DNA"/>
</dbReference>
<keyword evidence="8" id="KW-0626">Porin</keyword>
<dbReference type="PATRIC" id="fig|266265.5.peg.8982"/>
<dbReference type="GO" id="GO:0015288">
    <property type="term" value="F:porin activity"/>
    <property type="evidence" value="ECO:0007669"/>
    <property type="project" value="UniProtKB-KW"/>
</dbReference>
<feature type="domain" description="Porin" evidence="12">
    <location>
        <begin position="13"/>
        <end position="359"/>
    </location>
</feature>
<keyword evidence="6 11" id="KW-0732">Signal</keyword>
<evidence type="ECO:0000313" key="13">
    <source>
        <dbReference type="EMBL" id="ABE37092.1"/>
    </source>
</evidence>
<sequence>MNRLGILVLSATTGFVSGAAWAENSVTLYGIVDAGIQYNSDVAVAQNIGAAGRPVNYASKGRLGFQSGADYGDRWGLKGVEDLGDGYTAIFQLENWFNIGNGALNVSSSTLWGRQGYMGLNSTRYGTLTFGRQYDVTNDLVEYYGPDSAGGIGTYPGDLSNFDGSIRINNSIKYRTPTIDHLTGEIVYGFGGVAGSAWRNSTLSVGANYVAGPVAVGAAYMRMDNSGATGNTWSSASADSNFGSSVTAGFAGARAVQTANAIAAYTFGTLMLGVNYGYTQYRPSALSSFHQVVAYNSAGIAMRYQYSTTMSFALSPTYTRGQSVGDGKARPWYASIAGVGFYNLSKRTSFYLYGGYQRAGGDTFDAFGNLVAATPSLGDAANGSSSGSRNQALIRIGMFNKF</sequence>
<comment type="subunit">
    <text evidence="2">Homotrimer.</text>
</comment>
<feature type="chain" id="PRO_5004182186" evidence="11">
    <location>
        <begin position="23"/>
        <end position="402"/>
    </location>
</feature>
<organism evidence="13 14">
    <name type="scientific">Paraburkholderia xenovorans (strain LB400)</name>
    <dbReference type="NCBI Taxonomy" id="266265"/>
    <lineage>
        <taxon>Bacteria</taxon>
        <taxon>Pseudomonadati</taxon>
        <taxon>Pseudomonadota</taxon>
        <taxon>Betaproteobacteria</taxon>
        <taxon>Burkholderiales</taxon>
        <taxon>Burkholderiaceae</taxon>
        <taxon>Paraburkholderia</taxon>
    </lineage>
</organism>
<dbReference type="OrthoDB" id="8982743at2"/>
<keyword evidence="9" id="KW-0472">Membrane</keyword>
<evidence type="ECO:0000256" key="2">
    <source>
        <dbReference type="ARBA" id="ARBA00011233"/>
    </source>
</evidence>
<evidence type="ECO:0000256" key="8">
    <source>
        <dbReference type="ARBA" id="ARBA00023114"/>
    </source>
</evidence>
<dbReference type="InterPro" id="IPR050298">
    <property type="entry name" value="Gram-neg_bact_OMP"/>
</dbReference>
<dbReference type="Gene3D" id="2.40.160.10">
    <property type="entry name" value="Porin"/>
    <property type="match status" value="1"/>
</dbReference>
<dbReference type="PANTHER" id="PTHR34501">
    <property type="entry name" value="PROTEIN YDDL-RELATED"/>
    <property type="match status" value="1"/>
</dbReference>
<dbReference type="InterPro" id="IPR023614">
    <property type="entry name" value="Porin_dom_sf"/>
</dbReference>
<keyword evidence="10" id="KW-0998">Cell outer membrane</keyword>
<evidence type="ECO:0000256" key="6">
    <source>
        <dbReference type="ARBA" id="ARBA00022729"/>
    </source>
</evidence>
<dbReference type="GO" id="GO:0009279">
    <property type="term" value="C:cell outer membrane"/>
    <property type="evidence" value="ECO:0007669"/>
    <property type="project" value="UniProtKB-SubCell"/>
</dbReference>
<dbReference type="SUPFAM" id="SSF56935">
    <property type="entry name" value="Porins"/>
    <property type="match status" value="1"/>
</dbReference>
<dbReference type="STRING" id="266265.Bxe_C1232"/>
<feature type="signal peptide" evidence="11">
    <location>
        <begin position="1"/>
        <end position="22"/>
    </location>
</feature>
<keyword evidence="3" id="KW-0813">Transport</keyword>
<keyword evidence="5" id="KW-0812">Transmembrane</keyword>
<proteinExistence type="predicted"/>
<dbReference type="RefSeq" id="WP_011494318.1">
    <property type="nucleotide sequence ID" value="NC_007953.1"/>
</dbReference>
<evidence type="ECO:0000256" key="7">
    <source>
        <dbReference type="ARBA" id="ARBA00023065"/>
    </source>
</evidence>
<dbReference type="eggNOG" id="COG3203">
    <property type="taxonomic scope" value="Bacteria"/>
</dbReference>
<evidence type="ECO:0000256" key="3">
    <source>
        <dbReference type="ARBA" id="ARBA00022448"/>
    </source>
</evidence>
<dbReference type="Proteomes" id="UP000001817">
    <property type="component" value="Chromosome 3"/>
</dbReference>
<dbReference type="InterPro" id="IPR033900">
    <property type="entry name" value="Gram_neg_porin_domain"/>
</dbReference>
<evidence type="ECO:0000256" key="10">
    <source>
        <dbReference type="ARBA" id="ARBA00023237"/>
    </source>
</evidence>
<dbReference type="GO" id="GO:0006811">
    <property type="term" value="P:monoatomic ion transport"/>
    <property type="evidence" value="ECO:0007669"/>
    <property type="project" value="UniProtKB-KW"/>
</dbReference>
<evidence type="ECO:0000256" key="4">
    <source>
        <dbReference type="ARBA" id="ARBA00022452"/>
    </source>
</evidence>
<dbReference type="AlphaFoldDB" id="Q13FP7"/>
<protein>
    <submittedName>
        <fullName evidence="13">Outer membrane porin, OmpC family</fullName>
    </submittedName>
</protein>
<comment type="subcellular location">
    <subcellularLocation>
        <location evidence="1">Cell outer membrane</location>
        <topology evidence="1">Multi-pass membrane protein</topology>
    </subcellularLocation>
</comment>
<dbReference type="GO" id="GO:0046930">
    <property type="term" value="C:pore complex"/>
    <property type="evidence" value="ECO:0007669"/>
    <property type="project" value="UniProtKB-KW"/>
</dbReference>
<name>Q13FP7_PARXL</name>
<reference evidence="13 14" key="1">
    <citation type="journal article" date="2006" name="Proc. Natl. Acad. Sci. U.S.A.">
        <title>Burkholderia xenovorans LB400 harbors a multi-replicon, 9.73-Mbp genome shaped for versatility.</title>
        <authorList>
            <person name="Chain P.S."/>
            <person name="Denef V.J."/>
            <person name="Konstantinidis K.T."/>
            <person name="Vergez L.M."/>
            <person name="Agullo L."/>
            <person name="Reyes V.L."/>
            <person name="Hauser L."/>
            <person name="Cordova M."/>
            <person name="Gomez L."/>
            <person name="Gonzalez M."/>
            <person name="Land M."/>
            <person name="Lao V."/>
            <person name="Larimer F."/>
            <person name="LiPuma J.J."/>
            <person name="Mahenthiralingam E."/>
            <person name="Malfatti S.A."/>
            <person name="Marx C.J."/>
            <person name="Parnell J.J."/>
            <person name="Ramette A."/>
            <person name="Richardson P."/>
            <person name="Seeger M."/>
            <person name="Smith D."/>
            <person name="Spilker T."/>
            <person name="Sul W.J."/>
            <person name="Tsoi T.V."/>
            <person name="Ulrich L.E."/>
            <person name="Zhulin I.B."/>
            <person name="Tiedje J.M."/>
        </authorList>
    </citation>
    <scope>NUCLEOTIDE SEQUENCE [LARGE SCALE GENOMIC DNA]</scope>
    <source>
        <strain evidence="13 14">LB400</strain>
    </source>
</reference>
<dbReference type="Pfam" id="PF13609">
    <property type="entry name" value="Porin_4"/>
    <property type="match status" value="1"/>
</dbReference>
<dbReference type="PANTHER" id="PTHR34501:SF9">
    <property type="entry name" value="MAJOR OUTER MEMBRANE PROTEIN P.IA"/>
    <property type="match status" value="1"/>
</dbReference>
<gene>
    <name evidence="13" type="ORF">Bxe_C1232</name>
</gene>
<evidence type="ECO:0000256" key="11">
    <source>
        <dbReference type="SAM" id="SignalP"/>
    </source>
</evidence>
<evidence type="ECO:0000256" key="1">
    <source>
        <dbReference type="ARBA" id="ARBA00004571"/>
    </source>
</evidence>
<keyword evidence="4" id="KW-1134">Transmembrane beta strand</keyword>
<evidence type="ECO:0000256" key="5">
    <source>
        <dbReference type="ARBA" id="ARBA00022692"/>
    </source>
</evidence>
<dbReference type="PRINTS" id="PR00184">
    <property type="entry name" value="NEISSPPORIN"/>
</dbReference>
<evidence type="ECO:0000256" key="9">
    <source>
        <dbReference type="ARBA" id="ARBA00023136"/>
    </source>
</evidence>